<dbReference type="InterPro" id="IPR011067">
    <property type="entry name" value="Plasmid_toxin/cell-grow_inhib"/>
</dbReference>
<keyword evidence="5" id="KW-1185">Reference proteome</keyword>
<proteinExistence type="inferred from homology"/>
<protein>
    <submittedName>
        <fullName evidence="4">Type II toxin-antitoxin system PemK/MazF family toxin</fullName>
    </submittedName>
</protein>
<reference evidence="4" key="1">
    <citation type="submission" date="2022-01" db="EMBL/GenBank/DDBJ databases">
        <title>Microbacterium eymi and Microbacterium rhizovicinus sp. nov., isolated from the rhizospheric soil of Elymus tsukushiensis, a plant native to the Dokdo Islands, Republic of Korea.</title>
        <authorList>
            <person name="Hwang Y.J."/>
        </authorList>
    </citation>
    <scope>NUCLEOTIDE SEQUENCE</scope>
    <source>
        <strain evidence="4">KUDC0405</strain>
    </source>
</reference>
<dbReference type="InterPro" id="IPR003477">
    <property type="entry name" value="PemK-like"/>
</dbReference>
<comment type="similarity">
    <text evidence="1">Belongs to the PemK/MazF family.</text>
</comment>
<evidence type="ECO:0000256" key="3">
    <source>
        <dbReference type="SAM" id="MobiDB-lite"/>
    </source>
</evidence>
<dbReference type="EMBL" id="CP091139">
    <property type="protein sequence ID" value="UUT35374.1"/>
    <property type="molecule type" value="Genomic_DNA"/>
</dbReference>
<dbReference type="SUPFAM" id="SSF50118">
    <property type="entry name" value="Cell growth inhibitor/plasmid maintenance toxic component"/>
    <property type="match status" value="1"/>
</dbReference>
<dbReference type="Pfam" id="PF02452">
    <property type="entry name" value="PemK_toxin"/>
    <property type="match status" value="1"/>
</dbReference>
<evidence type="ECO:0000256" key="1">
    <source>
        <dbReference type="ARBA" id="ARBA00007521"/>
    </source>
</evidence>
<evidence type="ECO:0000313" key="5">
    <source>
        <dbReference type="Proteomes" id="UP001054811"/>
    </source>
</evidence>
<name>A0ABY5NJM8_9MICO</name>
<evidence type="ECO:0000313" key="4">
    <source>
        <dbReference type="EMBL" id="UUT35374.1"/>
    </source>
</evidence>
<gene>
    <name evidence="4" type="ORF">L2X98_18305</name>
</gene>
<dbReference type="Gene3D" id="2.30.30.110">
    <property type="match status" value="1"/>
</dbReference>
<accession>A0ABY5NJM8</accession>
<keyword evidence="2" id="KW-1277">Toxin-antitoxin system</keyword>
<evidence type="ECO:0000256" key="2">
    <source>
        <dbReference type="ARBA" id="ARBA00022649"/>
    </source>
</evidence>
<feature type="compositionally biased region" description="Low complexity" evidence="3">
    <location>
        <begin position="1"/>
        <end position="21"/>
    </location>
</feature>
<feature type="region of interest" description="Disordered" evidence="3">
    <location>
        <begin position="1"/>
        <end position="56"/>
    </location>
</feature>
<dbReference type="Proteomes" id="UP001054811">
    <property type="component" value="Chromosome"/>
</dbReference>
<sequence>MSAAPGILPRLLGLLRPSARSTARRRPSPRGSDGVEPSPGGAGPAATVEIAPPGRDGVRITYAPATDGDPDAGEIVWTWVPYQERDGRGKDRPVLVIGRHDADSVYAVKLTSRSHDGDRDFLSIGSGPWDVQGRESWVDIDQVYLVHHDGMRREAAALDGARFARVAAVLASALWVGRGGLRSDAECSGSWSLRPVNTVLAISAI</sequence>
<organism evidence="4 5">
    <name type="scientific">Microbacterium elymi</name>
    <dbReference type="NCBI Taxonomy" id="2909587"/>
    <lineage>
        <taxon>Bacteria</taxon>
        <taxon>Bacillati</taxon>
        <taxon>Actinomycetota</taxon>
        <taxon>Actinomycetes</taxon>
        <taxon>Micrococcales</taxon>
        <taxon>Microbacteriaceae</taxon>
        <taxon>Microbacterium</taxon>
    </lineage>
</organism>
<dbReference type="RefSeq" id="WP_259611960.1">
    <property type="nucleotide sequence ID" value="NZ_CP091139.2"/>
</dbReference>